<dbReference type="AlphaFoldDB" id="A0A8H6ZJ66"/>
<dbReference type="EMBL" id="JACETU010000009">
    <property type="protein sequence ID" value="KAF7421134.1"/>
    <property type="molecule type" value="Genomic_DNA"/>
</dbReference>
<comment type="caution">
    <text evidence="2">The sequence shown here is derived from an EMBL/GenBank/DDBJ whole genome shotgun (WGS) entry which is preliminary data.</text>
</comment>
<gene>
    <name evidence="2" type="ORF">PC9H_011654</name>
</gene>
<proteinExistence type="predicted"/>
<feature type="compositionally biased region" description="Gly residues" evidence="1">
    <location>
        <begin position="181"/>
        <end position="190"/>
    </location>
</feature>
<organism evidence="2 3">
    <name type="scientific">Pleurotus ostreatus</name>
    <name type="common">Oyster mushroom</name>
    <name type="synonym">White-rot fungus</name>
    <dbReference type="NCBI Taxonomy" id="5322"/>
    <lineage>
        <taxon>Eukaryota</taxon>
        <taxon>Fungi</taxon>
        <taxon>Dikarya</taxon>
        <taxon>Basidiomycota</taxon>
        <taxon>Agaricomycotina</taxon>
        <taxon>Agaricomycetes</taxon>
        <taxon>Agaricomycetidae</taxon>
        <taxon>Agaricales</taxon>
        <taxon>Pleurotineae</taxon>
        <taxon>Pleurotaceae</taxon>
        <taxon>Pleurotus</taxon>
    </lineage>
</organism>
<evidence type="ECO:0000313" key="3">
    <source>
        <dbReference type="Proteomes" id="UP000623687"/>
    </source>
</evidence>
<dbReference type="VEuPathDB" id="FungiDB:PC9H_011654"/>
<sequence length="204" mass="21925">MHNAKTTQTVTRIFSFSTQYLRSLDKPPGGEPPPLPGVHKINDGVKSHISHISGLNAPAVFNFACVVSGLCATNTLRNLAGKKYGHKRKPIIGADIQNPSTSGADDIGLQIYLNITKAAIAQLYDMPADTLVKWQLSIAVSVNANSHNAGLINNPSLRSPREHIATFINVYFSGDHYNGPINGGQNGGRGNTSEQPFMSPHRSN</sequence>
<name>A0A8H6ZJ66_PLEOS</name>
<dbReference type="RefSeq" id="XP_036626992.1">
    <property type="nucleotide sequence ID" value="XM_036781137.1"/>
</dbReference>
<dbReference type="Proteomes" id="UP000623687">
    <property type="component" value="Unassembled WGS sequence"/>
</dbReference>
<accession>A0A8H6ZJ66</accession>
<feature type="region of interest" description="Disordered" evidence="1">
    <location>
        <begin position="179"/>
        <end position="204"/>
    </location>
</feature>
<dbReference type="GeneID" id="59381472"/>
<evidence type="ECO:0000313" key="2">
    <source>
        <dbReference type="EMBL" id="KAF7421134.1"/>
    </source>
</evidence>
<feature type="compositionally biased region" description="Polar residues" evidence="1">
    <location>
        <begin position="192"/>
        <end position="204"/>
    </location>
</feature>
<keyword evidence="3" id="KW-1185">Reference proteome</keyword>
<protein>
    <submittedName>
        <fullName evidence="2">Uncharacterized protein</fullName>
    </submittedName>
</protein>
<reference evidence="2" key="1">
    <citation type="submission" date="2019-07" db="EMBL/GenBank/DDBJ databases">
        <authorList>
            <person name="Palmer J.M."/>
        </authorList>
    </citation>
    <scope>NUCLEOTIDE SEQUENCE</scope>
    <source>
        <strain evidence="2">PC9</strain>
    </source>
</reference>
<evidence type="ECO:0000256" key="1">
    <source>
        <dbReference type="SAM" id="MobiDB-lite"/>
    </source>
</evidence>